<proteinExistence type="predicted"/>
<name>A0A5E4Q6M1_9NEOP</name>
<dbReference type="AlphaFoldDB" id="A0A5E4Q6M1"/>
<dbReference type="Proteomes" id="UP000324832">
    <property type="component" value="Unassembled WGS sequence"/>
</dbReference>
<evidence type="ECO:0000313" key="1">
    <source>
        <dbReference type="EMBL" id="VVC93931.1"/>
    </source>
</evidence>
<gene>
    <name evidence="1" type="ORF">LSINAPIS_LOCUS6024</name>
</gene>
<sequence>MWTDFQLYCNEKAKEYLGVSKGAINNNKDTSWWNEEVRAKLETKKSLFKLWQQTKDDADHQAYKIAKKIAKRAVAQAKATRDDFYAKLETKR</sequence>
<keyword evidence="2" id="KW-1185">Reference proteome</keyword>
<reference evidence="1 2" key="1">
    <citation type="submission" date="2017-07" db="EMBL/GenBank/DDBJ databases">
        <authorList>
            <person name="Talla V."/>
            <person name="Backstrom N."/>
        </authorList>
    </citation>
    <scope>NUCLEOTIDE SEQUENCE [LARGE SCALE GENOMIC DNA]</scope>
</reference>
<evidence type="ECO:0000313" key="2">
    <source>
        <dbReference type="Proteomes" id="UP000324832"/>
    </source>
</evidence>
<protein>
    <submittedName>
        <fullName evidence="1">Uncharacterized protein</fullName>
    </submittedName>
</protein>
<dbReference type="EMBL" id="FZQP02001826">
    <property type="protein sequence ID" value="VVC93931.1"/>
    <property type="molecule type" value="Genomic_DNA"/>
</dbReference>
<accession>A0A5E4Q6M1</accession>
<organism evidence="1 2">
    <name type="scientific">Leptidea sinapis</name>
    <dbReference type="NCBI Taxonomy" id="189913"/>
    <lineage>
        <taxon>Eukaryota</taxon>
        <taxon>Metazoa</taxon>
        <taxon>Ecdysozoa</taxon>
        <taxon>Arthropoda</taxon>
        <taxon>Hexapoda</taxon>
        <taxon>Insecta</taxon>
        <taxon>Pterygota</taxon>
        <taxon>Neoptera</taxon>
        <taxon>Endopterygota</taxon>
        <taxon>Lepidoptera</taxon>
        <taxon>Glossata</taxon>
        <taxon>Ditrysia</taxon>
        <taxon>Papilionoidea</taxon>
        <taxon>Pieridae</taxon>
        <taxon>Dismorphiinae</taxon>
        <taxon>Leptidea</taxon>
    </lineage>
</organism>